<keyword evidence="3" id="KW-1185">Reference proteome</keyword>
<accession>A0A8J3NQG5</accession>
<name>A0A8J3NQG5_9ACTN</name>
<proteinExistence type="predicted"/>
<sequence>MTYGALAVASRRRVLEVLRRAGTPLDAVALGQATGLHPNTVRFHLKVLIEAGYVVQASAPRGGPGRPQAVYAEVAPAAEAGGYALLAEMLAGQLDDRDGSALAQRAGRRWLHRTAPAAAAVPASTGPERAAADPVAAPPGAGATATLDEAAVRATALFAELGFDPVRTPHDGAARIELHACPFLDVARRHPDVVCGVHLGLLRGTVDGLAPQAFDAELYPFVRPGVCAAEIRRRESR</sequence>
<dbReference type="Proteomes" id="UP000619293">
    <property type="component" value="Unassembled WGS sequence"/>
</dbReference>
<evidence type="ECO:0000256" key="1">
    <source>
        <dbReference type="SAM" id="MobiDB-lite"/>
    </source>
</evidence>
<dbReference type="AlphaFoldDB" id="A0A8J3NQG5"/>
<reference evidence="2 3" key="1">
    <citation type="submission" date="2021-01" db="EMBL/GenBank/DDBJ databases">
        <title>Whole genome shotgun sequence of Catellatospora chokoriensis NBRC 107358.</title>
        <authorList>
            <person name="Komaki H."/>
            <person name="Tamura T."/>
        </authorList>
    </citation>
    <scope>NUCLEOTIDE SEQUENCE [LARGE SCALE GENOMIC DNA]</scope>
    <source>
        <strain evidence="2 3">NBRC 107358</strain>
    </source>
</reference>
<protein>
    <submittedName>
        <fullName evidence="2">Transcriptional regulator</fullName>
    </submittedName>
</protein>
<feature type="region of interest" description="Disordered" evidence="1">
    <location>
        <begin position="117"/>
        <end position="141"/>
    </location>
</feature>
<dbReference type="EMBL" id="BONG01000007">
    <property type="protein sequence ID" value="GIF88258.1"/>
    <property type="molecule type" value="Genomic_DNA"/>
</dbReference>
<dbReference type="InterPro" id="IPR036388">
    <property type="entry name" value="WH-like_DNA-bd_sf"/>
</dbReference>
<comment type="caution">
    <text evidence="2">The sequence shown here is derived from an EMBL/GenBank/DDBJ whole genome shotgun (WGS) entry which is preliminary data.</text>
</comment>
<dbReference type="Pfam" id="PF12840">
    <property type="entry name" value="HTH_20"/>
    <property type="match status" value="1"/>
</dbReference>
<dbReference type="SUPFAM" id="SSF46785">
    <property type="entry name" value="Winged helix' DNA-binding domain"/>
    <property type="match status" value="1"/>
</dbReference>
<evidence type="ECO:0000313" key="3">
    <source>
        <dbReference type="Proteomes" id="UP000619293"/>
    </source>
</evidence>
<dbReference type="Gene3D" id="1.10.10.10">
    <property type="entry name" value="Winged helix-like DNA-binding domain superfamily/Winged helix DNA-binding domain"/>
    <property type="match status" value="1"/>
</dbReference>
<dbReference type="InterPro" id="IPR036390">
    <property type="entry name" value="WH_DNA-bd_sf"/>
</dbReference>
<gene>
    <name evidence="2" type="ORF">Cch02nite_17020</name>
</gene>
<organism evidence="2 3">
    <name type="scientific">Catellatospora chokoriensis</name>
    <dbReference type="NCBI Taxonomy" id="310353"/>
    <lineage>
        <taxon>Bacteria</taxon>
        <taxon>Bacillati</taxon>
        <taxon>Actinomycetota</taxon>
        <taxon>Actinomycetes</taxon>
        <taxon>Micromonosporales</taxon>
        <taxon>Micromonosporaceae</taxon>
        <taxon>Catellatospora</taxon>
    </lineage>
</organism>
<evidence type="ECO:0000313" key="2">
    <source>
        <dbReference type="EMBL" id="GIF88258.1"/>
    </source>
</evidence>